<gene>
    <name evidence="3" type="ORF">V3I07_02990</name>
</gene>
<dbReference type="PANTHER" id="PTHR30349">
    <property type="entry name" value="PHAGE INTEGRASE-RELATED"/>
    <property type="match status" value="1"/>
</dbReference>
<comment type="caution">
    <text evidence="3">The sequence shown here is derived from an EMBL/GenBank/DDBJ whole genome shotgun (WGS) entry which is preliminary data.</text>
</comment>
<evidence type="ECO:0000313" key="3">
    <source>
        <dbReference type="EMBL" id="MFK6999856.1"/>
    </source>
</evidence>
<evidence type="ECO:0000256" key="1">
    <source>
        <dbReference type="ARBA" id="ARBA00023172"/>
    </source>
</evidence>
<dbReference type="InterPro" id="IPR050090">
    <property type="entry name" value="Tyrosine_recombinase_XerCD"/>
</dbReference>
<dbReference type="RefSeq" id="WP_317043787.1">
    <property type="nucleotide sequence ID" value="NZ_JAZGZP010000004.1"/>
</dbReference>
<sequence length="74" mass="8496">MQKIFKEALCKAGIRKPIGIHSLRHSYATHLLENGTDIRFIQELLGDNDIKMTLIYTKLTDMSLRKIISPLDNL</sequence>
<reference evidence="3 4" key="1">
    <citation type="submission" date="2024-02" db="EMBL/GenBank/DDBJ databases">
        <title>Comparative Genomic Analysis of Flavobacterium Species Causing Columnaris Disease of Freshwater Fish in Thailand: Insights into Virulence and Resistance Mechanisms.</title>
        <authorList>
            <person name="Nguyen D."/>
            <person name="Chokmangmeepisarn P."/>
            <person name="Khianchaikhan K."/>
            <person name="Morishita M."/>
            <person name="Bunnoy A."/>
            <person name="Rodkhum C."/>
        </authorList>
    </citation>
    <scope>NUCLEOTIDE SEQUENCE [LARGE SCALE GENOMIC DNA]</scope>
    <source>
        <strain evidence="3 4">CNRT2201</strain>
    </source>
</reference>
<protein>
    <submittedName>
        <fullName evidence="3">Tyrosine-type recombinase/integrase</fullName>
    </submittedName>
</protein>
<dbReference type="InterPro" id="IPR013762">
    <property type="entry name" value="Integrase-like_cat_sf"/>
</dbReference>
<dbReference type="EMBL" id="JAZGZP010000004">
    <property type="protein sequence ID" value="MFK6999856.1"/>
    <property type="molecule type" value="Genomic_DNA"/>
</dbReference>
<keyword evidence="1" id="KW-0233">DNA recombination</keyword>
<evidence type="ECO:0000259" key="2">
    <source>
        <dbReference type="PROSITE" id="PS51898"/>
    </source>
</evidence>
<dbReference type="InterPro" id="IPR011010">
    <property type="entry name" value="DNA_brk_join_enz"/>
</dbReference>
<dbReference type="PROSITE" id="PS51898">
    <property type="entry name" value="TYR_RECOMBINASE"/>
    <property type="match status" value="1"/>
</dbReference>
<dbReference type="Pfam" id="PF00589">
    <property type="entry name" value="Phage_integrase"/>
    <property type="match status" value="1"/>
</dbReference>
<evidence type="ECO:0000313" key="4">
    <source>
        <dbReference type="Proteomes" id="UP001621706"/>
    </source>
</evidence>
<name>A0ABW8P5N9_9FLAO</name>
<dbReference type="Gene3D" id="1.10.443.10">
    <property type="entry name" value="Intergrase catalytic core"/>
    <property type="match status" value="1"/>
</dbReference>
<proteinExistence type="predicted"/>
<feature type="domain" description="Tyr recombinase" evidence="2">
    <location>
        <begin position="1"/>
        <end position="69"/>
    </location>
</feature>
<organism evidence="3 4">
    <name type="scientific">Flavobacterium oreochromis</name>
    <dbReference type="NCBI Taxonomy" id="2906078"/>
    <lineage>
        <taxon>Bacteria</taxon>
        <taxon>Pseudomonadati</taxon>
        <taxon>Bacteroidota</taxon>
        <taxon>Flavobacteriia</taxon>
        <taxon>Flavobacteriales</taxon>
        <taxon>Flavobacteriaceae</taxon>
        <taxon>Flavobacterium</taxon>
    </lineage>
</organism>
<dbReference type="InterPro" id="IPR002104">
    <property type="entry name" value="Integrase_catalytic"/>
</dbReference>
<dbReference type="PANTHER" id="PTHR30349:SF64">
    <property type="entry name" value="PROPHAGE INTEGRASE INTD-RELATED"/>
    <property type="match status" value="1"/>
</dbReference>
<accession>A0ABW8P5N9</accession>
<dbReference type="Proteomes" id="UP001621706">
    <property type="component" value="Unassembled WGS sequence"/>
</dbReference>
<keyword evidence="4" id="KW-1185">Reference proteome</keyword>
<dbReference type="SUPFAM" id="SSF56349">
    <property type="entry name" value="DNA breaking-rejoining enzymes"/>
    <property type="match status" value="1"/>
</dbReference>